<dbReference type="Pfam" id="PF03323">
    <property type="entry name" value="GerA"/>
    <property type="match status" value="1"/>
</dbReference>
<evidence type="ECO:0000256" key="2">
    <source>
        <dbReference type="ARBA" id="ARBA00023136"/>
    </source>
</evidence>
<dbReference type="AlphaFoldDB" id="A0AA95EZ90"/>
<protein>
    <submittedName>
        <fullName evidence="4">Spore germination protein</fullName>
    </submittedName>
</protein>
<dbReference type="InterPro" id="IPR050768">
    <property type="entry name" value="UPF0353/GerABKA_families"/>
</dbReference>
<gene>
    <name evidence="4" type="ORF">P0Y55_06210</name>
</gene>
<dbReference type="GO" id="GO:0009847">
    <property type="term" value="P:spore germination"/>
    <property type="evidence" value="ECO:0007669"/>
    <property type="project" value="InterPro"/>
</dbReference>
<dbReference type="EMBL" id="CP119317">
    <property type="protein sequence ID" value="WEK55636.1"/>
    <property type="molecule type" value="Genomic_DNA"/>
</dbReference>
<keyword evidence="5" id="KW-1185">Reference proteome</keyword>
<feature type="transmembrane region" description="Helical" evidence="3">
    <location>
        <begin position="386"/>
        <end position="406"/>
    </location>
</feature>
<comment type="similarity">
    <text evidence="1">Belongs to the GerABKA family.</text>
</comment>
<evidence type="ECO:0000256" key="3">
    <source>
        <dbReference type="SAM" id="Phobius"/>
    </source>
</evidence>
<evidence type="ECO:0000313" key="4">
    <source>
        <dbReference type="EMBL" id="WEK55636.1"/>
    </source>
</evidence>
<dbReference type="GO" id="GO:0016020">
    <property type="term" value="C:membrane"/>
    <property type="evidence" value="ECO:0007669"/>
    <property type="project" value="InterPro"/>
</dbReference>
<accession>A0AA95EZ90</accession>
<keyword evidence="2 3" id="KW-0472">Membrane</keyword>
<sequence>MAEDQQDKIPNQIDEWKESLKEAIGLEKSFEIQLREMNMGNGRIALLFLSTFSKDDALTDILSRLSYLNDQELDHDGLHKLLNLYLPASQVKLCSSYSEMINEVLAGNTAFYVDGFDTVIIVDVRQYQARTPEQPSLEKVVRGSQDGFTETLLVNVSLIRRRLRDPKLRFEMLKVGRRTQTDVCLGYIEDITNPQLIEAIRDKIKAIDIDGIPLADKELEEMTINSGWNPFPLVRYTERPDVVAAQMLNGSVTVIVDTSPSAVLLPTSYFDLVQHAEENRQNPFMGTYMRWVRYLGILASLFLLPLWFLFDQNEALKPEWLSFVGTEKDGQIPLILQFLIAEIGVDLLRLAAVHTPAPLVTAMTLLSAILIGDIAVKTGLFVNEVILYMAVSAIGMFATPSYELGLANRVVRLTLLLAVFAFQVPGFVVVTTFLLIYLAYKRSFNTPYLWPFIPFNGKALLGIIVRRPLPSNKKRLSIYRTLDEAKQPD</sequence>
<dbReference type="PANTHER" id="PTHR22550:SF9">
    <property type="entry name" value="STAGE V SPORULATION PROTEIN AF"/>
    <property type="match status" value="1"/>
</dbReference>
<dbReference type="PANTHER" id="PTHR22550">
    <property type="entry name" value="SPORE GERMINATION PROTEIN"/>
    <property type="match status" value="1"/>
</dbReference>
<feature type="transmembrane region" description="Helical" evidence="3">
    <location>
        <begin position="291"/>
        <end position="310"/>
    </location>
</feature>
<organism evidence="4 5">
    <name type="scientific">Candidatus Cohnella colombiensis</name>
    <dbReference type="NCBI Taxonomy" id="3121368"/>
    <lineage>
        <taxon>Bacteria</taxon>
        <taxon>Bacillati</taxon>
        <taxon>Bacillota</taxon>
        <taxon>Bacilli</taxon>
        <taxon>Bacillales</taxon>
        <taxon>Paenibacillaceae</taxon>
        <taxon>Cohnella</taxon>
    </lineage>
</organism>
<feature type="transmembrane region" description="Helical" evidence="3">
    <location>
        <begin position="413"/>
        <end position="436"/>
    </location>
</feature>
<keyword evidence="3" id="KW-0812">Transmembrane</keyword>
<evidence type="ECO:0000313" key="5">
    <source>
        <dbReference type="Proteomes" id="UP001178662"/>
    </source>
</evidence>
<dbReference type="PIRSF" id="PIRSF005690">
    <property type="entry name" value="GerBA"/>
    <property type="match status" value="1"/>
</dbReference>
<reference evidence="4" key="1">
    <citation type="submission" date="2023-03" db="EMBL/GenBank/DDBJ databases">
        <title>Andean soil-derived lignocellulolytic bacterial consortium as a source of novel taxa and putative plastic-active enzymes.</title>
        <authorList>
            <person name="Diaz-Garcia L."/>
            <person name="Chuvochina M."/>
            <person name="Feuerriegel G."/>
            <person name="Bunk B."/>
            <person name="Sproer C."/>
            <person name="Streit W.R."/>
            <person name="Rodriguez L.M."/>
            <person name="Overmann J."/>
            <person name="Jimenez D.J."/>
        </authorList>
    </citation>
    <scope>NUCLEOTIDE SEQUENCE</scope>
    <source>
        <strain evidence="4">MAG 2441</strain>
    </source>
</reference>
<proteinExistence type="inferred from homology"/>
<name>A0AA95EZ90_9BACL</name>
<feature type="transmembrane region" description="Helical" evidence="3">
    <location>
        <begin position="359"/>
        <end position="380"/>
    </location>
</feature>
<keyword evidence="3" id="KW-1133">Transmembrane helix</keyword>
<dbReference type="InterPro" id="IPR004995">
    <property type="entry name" value="Spore_Ger"/>
</dbReference>
<dbReference type="Proteomes" id="UP001178662">
    <property type="component" value="Chromosome"/>
</dbReference>
<evidence type="ECO:0000256" key="1">
    <source>
        <dbReference type="ARBA" id="ARBA00005278"/>
    </source>
</evidence>